<dbReference type="Proteomes" id="UP000557872">
    <property type="component" value="Unassembled WGS sequence"/>
</dbReference>
<dbReference type="GO" id="GO:0043565">
    <property type="term" value="F:sequence-specific DNA binding"/>
    <property type="evidence" value="ECO:0007669"/>
    <property type="project" value="TreeGrafter"/>
</dbReference>
<dbReference type="AlphaFoldDB" id="A0A851GN15"/>
<comment type="caution">
    <text evidence="1">The sequence shown here is derived from an EMBL/GenBank/DDBJ whole genome shotgun (WGS) entry which is preliminary data.</text>
</comment>
<dbReference type="SUPFAM" id="SSF143422">
    <property type="entry name" value="Transposase IS200-like"/>
    <property type="match status" value="1"/>
</dbReference>
<name>A0A851GN15_9BACT</name>
<evidence type="ECO:0000313" key="2">
    <source>
        <dbReference type="Proteomes" id="UP000557872"/>
    </source>
</evidence>
<dbReference type="InterPro" id="IPR052715">
    <property type="entry name" value="RAYT_transposase"/>
</dbReference>
<dbReference type="PANTHER" id="PTHR36966:SF1">
    <property type="entry name" value="REP-ASSOCIATED TYROSINE TRANSPOSASE"/>
    <property type="match status" value="1"/>
</dbReference>
<dbReference type="GO" id="GO:0004803">
    <property type="term" value="F:transposase activity"/>
    <property type="evidence" value="ECO:0007669"/>
    <property type="project" value="InterPro"/>
</dbReference>
<keyword evidence="2" id="KW-1185">Reference proteome</keyword>
<protein>
    <submittedName>
        <fullName evidence="1">Transposase</fullName>
    </submittedName>
</protein>
<gene>
    <name evidence="1" type="ORF">HW115_12965</name>
</gene>
<dbReference type="PANTHER" id="PTHR36966">
    <property type="entry name" value="REP-ASSOCIATED TYROSINE TRANSPOSASE"/>
    <property type="match status" value="1"/>
</dbReference>
<organism evidence="1 2">
    <name type="scientific">Oceaniferula marina</name>
    <dbReference type="NCBI Taxonomy" id="2748318"/>
    <lineage>
        <taxon>Bacteria</taxon>
        <taxon>Pseudomonadati</taxon>
        <taxon>Verrucomicrobiota</taxon>
        <taxon>Verrucomicrobiia</taxon>
        <taxon>Verrucomicrobiales</taxon>
        <taxon>Verrucomicrobiaceae</taxon>
        <taxon>Oceaniferula</taxon>
    </lineage>
</organism>
<dbReference type="GO" id="GO:0006313">
    <property type="term" value="P:DNA transposition"/>
    <property type="evidence" value="ECO:0007669"/>
    <property type="project" value="InterPro"/>
</dbReference>
<proteinExistence type="predicted"/>
<dbReference type="EMBL" id="JACBAZ010000004">
    <property type="protein sequence ID" value="NWK56525.1"/>
    <property type="molecule type" value="Genomic_DNA"/>
</dbReference>
<accession>A0A851GN15</accession>
<evidence type="ECO:0000313" key="1">
    <source>
        <dbReference type="EMBL" id="NWK56525.1"/>
    </source>
</evidence>
<dbReference type="Gene3D" id="3.30.70.1290">
    <property type="entry name" value="Transposase IS200-like"/>
    <property type="match status" value="1"/>
</dbReference>
<sequence>MPDHIHALILFDGAKRMSEVIKDWKRWIARTLNIKWQDGYFDHRLRSQDSLIQKRSYILDNPVRAGLCDKAEDWPFRVTW</sequence>
<dbReference type="InterPro" id="IPR036515">
    <property type="entry name" value="Transposase_17_sf"/>
</dbReference>
<reference evidence="1 2" key="1">
    <citation type="submission" date="2020-07" db="EMBL/GenBank/DDBJ databases">
        <title>Roseicoccus Jingziensis gen. nov., sp. nov., isolated from coastal seawater.</title>
        <authorList>
            <person name="Feng X."/>
        </authorList>
    </citation>
    <scope>NUCLEOTIDE SEQUENCE [LARGE SCALE GENOMIC DNA]</scope>
    <source>
        <strain evidence="1 2">N1E253</strain>
    </source>
</reference>